<dbReference type="AlphaFoldDB" id="T1KV91"/>
<accession>T1KV91</accession>
<dbReference type="Proteomes" id="UP000015104">
    <property type="component" value="Unassembled WGS sequence"/>
</dbReference>
<dbReference type="EMBL" id="CAEY01000590">
    <property type="status" value="NOT_ANNOTATED_CDS"/>
    <property type="molecule type" value="Genomic_DNA"/>
</dbReference>
<proteinExistence type="predicted"/>
<dbReference type="HOGENOM" id="CLU_3392832_0_0_1"/>
<reference evidence="1" key="2">
    <citation type="submission" date="2015-06" db="UniProtKB">
        <authorList>
            <consortium name="EnsemblMetazoa"/>
        </authorList>
    </citation>
    <scope>IDENTIFICATION</scope>
</reference>
<sequence>MDGFPRFFLLLCTHDLYKHRVIKLCILKESIF</sequence>
<dbReference type="EnsemblMetazoa" id="tetur22g02880.1">
    <property type="protein sequence ID" value="tetur22g02880.1"/>
    <property type="gene ID" value="tetur22g02880"/>
</dbReference>
<keyword evidence="2" id="KW-1185">Reference proteome</keyword>
<reference evidence="2" key="1">
    <citation type="submission" date="2011-08" db="EMBL/GenBank/DDBJ databases">
        <authorList>
            <person name="Rombauts S."/>
        </authorList>
    </citation>
    <scope>NUCLEOTIDE SEQUENCE</scope>
    <source>
        <strain evidence="2">London</strain>
    </source>
</reference>
<evidence type="ECO:0000313" key="1">
    <source>
        <dbReference type="EnsemblMetazoa" id="tetur22g02880.1"/>
    </source>
</evidence>
<name>T1KV91_TETUR</name>
<organism evidence="1 2">
    <name type="scientific">Tetranychus urticae</name>
    <name type="common">Two-spotted spider mite</name>
    <dbReference type="NCBI Taxonomy" id="32264"/>
    <lineage>
        <taxon>Eukaryota</taxon>
        <taxon>Metazoa</taxon>
        <taxon>Ecdysozoa</taxon>
        <taxon>Arthropoda</taxon>
        <taxon>Chelicerata</taxon>
        <taxon>Arachnida</taxon>
        <taxon>Acari</taxon>
        <taxon>Acariformes</taxon>
        <taxon>Trombidiformes</taxon>
        <taxon>Prostigmata</taxon>
        <taxon>Eleutherengona</taxon>
        <taxon>Raphignathae</taxon>
        <taxon>Tetranychoidea</taxon>
        <taxon>Tetranychidae</taxon>
        <taxon>Tetranychus</taxon>
    </lineage>
</organism>
<evidence type="ECO:0000313" key="2">
    <source>
        <dbReference type="Proteomes" id="UP000015104"/>
    </source>
</evidence>
<protein>
    <submittedName>
        <fullName evidence="1">Uncharacterized protein</fullName>
    </submittedName>
</protein>